<organism evidence="2 3">
    <name type="scientific">Mycobacterium simiae</name>
    <name type="common">Mycobacterium habana</name>
    <dbReference type="NCBI Taxonomy" id="1784"/>
    <lineage>
        <taxon>Bacteria</taxon>
        <taxon>Bacillati</taxon>
        <taxon>Actinomycetota</taxon>
        <taxon>Actinomycetes</taxon>
        <taxon>Mycobacteriales</taxon>
        <taxon>Mycobacteriaceae</taxon>
        <taxon>Mycobacterium</taxon>
        <taxon>Mycobacterium simiae complex</taxon>
    </lineage>
</organism>
<dbReference type="GO" id="GO:0004029">
    <property type="term" value="F:aldehyde dehydrogenase (NAD+) activity"/>
    <property type="evidence" value="ECO:0007669"/>
    <property type="project" value="TreeGrafter"/>
</dbReference>
<name>A0A5B1B561_MYCSI</name>
<sequence>MSSEPKLVIGANGFLGSHVTRQLVEAGANVRAMVRHGANTRSIDDLRLSRCHGDVFDTATVREAMDGCDDVYYCVVDTRAWLRDPSPL</sequence>
<dbReference type="PANTHER" id="PTHR48079:SF6">
    <property type="entry name" value="NAD(P)-BINDING DOMAIN-CONTAINING PROTEIN-RELATED"/>
    <property type="match status" value="1"/>
</dbReference>
<evidence type="ECO:0000313" key="2">
    <source>
        <dbReference type="EMBL" id="KAA1243496.1"/>
    </source>
</evidence>
<protein>
    <submittedName>
        <fullName evidence="2">NAD(P)H-binding protein</fullName>
    </submittedName>
</protein>
<gene>
    <name evidence="2" type="ORF">F0Q45_25585</name>
</gene>
<feature type="non-terminal residue" evidence="2">
    <location>
        <position position="88"/>
    </location>
</feature>
<dbReference type="SUPFAM" id="SSF51735">
    <property type="entry name" value="NAD(P)-binding Rossmann-fold domains"/>
    <property type="match status" value="1"/>
</dbReference>
<dbReference type="Gene3D" id="3.40.50.720">
    <property type="entry name" value="NAD(P)-binding Rossmann-like Domain"/>
    <property type="match status" value="1"/>
</dbReference>
<dbReference type="GO" id="GO:0005737">
    <property type="term" value="C:cytoplasm"/>
    <property type="evidence" value="ECO:0007669"/>
    <property type="project" value="TreeGrafter"/>
</dbReference>
<accession>A0A5B1B561</accession>
<keyword evidence="3" id="KW-1185">Reference proteome</keyword>
<dbReference type="EMBL" id="VTZN01000344">
    <property type="protein sequence ID" value="KAA1243496.1"/>
    <property type="molecule type" value="Genomic_DNA"/>
</dbReference>
<evidence type="ECO:0000313" key="3">
    <source>
        <dbReference type="Proteomes" id="UP000324701"/>
    </source>
</evidence>
<dbReference type="AlphaFoldDB" id="A0A5B1B561"/>
<evidence type="ECO:0000259" key="1">
    <source>
        <dbReference type="Pfam" id="PF13460"/>
    </source>
</evidence>
<dbReference type="RefSeq" id="WP_149656536.1">
    <property type="nucleotide sequence ID" value="NZ_VTZN01000344.1"/>
</dbReference>
<reference evidence="2 3" key="1">
    <citation type="submission" date="2019-09" db="EMBL/GenBank/DDBJ databases">
        <title>Report of infection by Mycobacterium simiae a patient suffering from pulmonary tuberculosis.</title>
        <authorList>
            <person name="Mohanty P.S."/>
            <person name="Bansal A.K."/>
            <person name="Singh H."/>
            <person name="Sharma S."/>
            <person name="Patil S.A."/>
            <person name="Upadhaya P."/>
            <person name="Singh P.K."/>
            <person name="Kumar D."/>
            <person name="Kumar S."/>
            <person name="Singh R.K."/>
            <person name="Chaudhary B."/>
        </authorList>
    </citation>
    <scope>NUCLEOTIDE SEQUENCE [LARGE SCALE GENOMIC DNA]</scope>
    <source>
        <strain evidence="2 3">JAL-560-SIM</strain>
    </source>
</reference>
<comment type="caution">
    <text evidence="2">The sequence shown here is derived from an EMBL/GenBank/DDBJ whole genome shotgun (WGS) entry which is preliminary data.</text>
</comment>
<dbReference type="Proteomes" id="UP000324701">
    <property type="component" value="Unassembled WGS sequence"/>
</dbReference>
<feature type="domain" description="NAD(P)-binding" evidence="1">
    <location>
        <begin position="10"/>
        <end position="76"/>
    </location>
</feature>
<dbReference type="InterPro" id="IPR016040">
    <property type="entry name" value="NAD(P)-bd_dom"/>
</dbReference>
<dbReference type="Pfam" id="PF13460">
    <property type="entry name" value="NAD_binding_10"/>
    <property type="match status" value="1"/>
</dbReference>
<proteinExistence type="predicted"/>
<dbReference type="InterPro" id="IPR051783">
    <property type="entry name" value="NAD(P)-dependent_oxidoreduct"/>
</dbReference>
<dbReference type="PANTHER" id="PTHR48079">
    <property type="entry name" value="PROTEIN YEEZ"/>
    <property type="match status" value="1"/>
</dbReference>
<dbReference type="InterPro" id="IPR036291">
    <property type="entry name" value="NAD(P)-bd_dom_sf"/>
</dbReference>
<dbReference type="OrthoDB" id="9801785at2"/>